<keyword evidence="3" id="KW-1185">Reference proteome</keyword>
<dbReference type="EC" id="2.1.1.266" evidence="1"/>
<dbReference type="InterPro" id="IPR007473">
    <property type="entry name" value="RlmJ"/>
</dbReference>
<reference evidence="2 3" key="1">
    <citation type="submission" date="2019-01" db="EMBL/GenBank/DDBJ databases">
        <authorList>
            <person name="Chen W.-M."/>
        </authorList>
    </citation>
    <scope>NUCLEOTIDE SEQUENCE [LARGE SCALE GENOMIC DNA]</scope>
    <source>
        <strain evidence="2 3">KYPC3</strain>
    </source>
</reference>
<keyword evidence="1" id="KW-0698">rRNA processing</keyword>
<dbReference type="GO" id="GO:0070475">
    <property type="term" value="P:rRNA base methylation"/>
    <property type="evidence" value="ECO:0007669"/>
    <property type="project" value="UniProtKB-UniRule"/>
</dbReference>
<feature type="binding site" evidence="1">
    <location>
        <position position="100"/>
    </location>
    <ligand>
        <name>S-adenosyl-L-methionine</name>
        <dbReference type="ChEBI" id="CHEBI:59789"/>
    </ligand>
</feature>
<sequence length="279" mass="31258">MLSYRHSYHAGNHADVIKHLVEVAILLYLKKKDKPFCYHDSHAGAGLYSLNSEQALKTGEFGSGIGRLMQHQPQSAALAAYLELIRELNPNGQLQFYPGSPAIAKMLLRRDDSIQATELHPSDFPLLQAQFLNRRHCRIEQMDAYAGFRAMLPPLSKRGLVLIDPPYELKTEYQDLVKGLQQAYQRFPQAVYAIWYPVIERASIEAVIQAIVDTGIRNQLRIEYSPKADSEGFGMTGSGMLVINPPYTLATEMTEALQELSPLLADGTAQWQVTQLVGE</sequence>
<dbReference type="HAMAP" id="MF_00934">
    <property type="entry name" value="23SrRNA_methyltr_J"/>
    <property type="match status" value="1"/>
</dbReference>
<dbReference type="EMBL" id="SACS01000004">
    <property type="protein sequence ID" value="RVU40596.1"/>
    <property type="molecule type" value="Genomic_DNA"/>
</dbReference>
<feature type="binding site" evidence="1">
    <location>
        <position position="42"/>
    </location>
    <ligand>
        <name>S-adenosyl-L-methionine</name>
        <dbReference type="ChEBI" id="CHEBI:59789"/>
    </ligand>
</feature>
<evidence type="ECO:0000313" key="2">
    <source>
        <dbReference type="EMBL" id="RVU40596.1"/>
    </source>
</evidence>
<comment type="function">
    <text evidence="1">Specifically methylates the adenine in position 2030 of 23S rRNA.</text>
</comment>
<comment type="caution">
    <text evidence="2">The sequence shown here is derived from an EMBL/GenBank/DDBJ whole genome shotgun (WGS) entry which is preliminary data.</text>
</comment>
<dbReference type="PANTHER" id="PTHR37426">
    <property type="entry name" value="RIBOSOMAL RNA LARGE SUBUNIT METHYLTRANSFERASE J"/>
    <property type="match status" value="1"/>
</dbReference>
<dbReference type="OrthoDB" id="9791274at2"/>
<feature type="binding site" evidence="1">
    <location>
        <begin position="143"/>
        <end position="144"/>
    </location>
    <ligand>
        <name>S-adenosyl-L-methionine</name>
        <dbReference type="ChEBI" id="CHEBI:59789"/>
    </ligand>
</feature>
<keyword evidence="1 2" id="KW-0808">Transferase</keyword>
<organism evidence="2 3">
    <name type="scientific">Rheinheimera riviphila</name>
    <dbReference type="NCBI Taxonomy" id="1834037"/>
    <lineage>
        <taxon>Bacteria</taxon>
        <taxon>Pseudomonadati</taxon>
        <taxon>Pseudomonadota</taxon>
        <taxon>Gammaproteobacteria</taxon>
        <taxon>Chromatiales</taxon>
        <taxon>Chromatiaceae</taxon>
        <taxon>Rheinheimera</taxon>
    </lineage>
</organism>
<comment type="subunit">
    <text evidence="1">Monomer.</text>
</comment>
<gene>
    <name evidence="1" type="primary">rlmJ</name>
    <name evidence="2" type="ORF">EOE67_06010</name>
</gene>
<dbReference type="GO" id="GO:0036307">
    <property type="term" value="F:23S rRNA (adenine(2030)-N(6))-methyltransferase activity"/>
    <property type="evidence" value="ECO:0007669"/>
    <property type="project" value="UniProtKB-UniRule"/>
</dbReference>
<dbReference type="RefSeq" id="WP_127698133.1">
    <property type="nucleotide sequence ID" value="NZ_SACS01000004.1"/>
</dbReference>
<proteinExistence type="inferred from homology"/>
<evidence type="ECO:0000313" key="3">
    <source>
        <dbReference type="Proteomes" id="UP000283077"/>
    </source>
</evidence>
<name>A0A437R1D7_9GAMM</name>
<dbReference type="AlphaFoldDB" id="A0A437R1D7"/>
<dbReference type="InterPro" id="IPR029063">
    <property type="entry name" value="SAM-dependent_MTases_sf"/>
</dbReference>
<keyword evidence="1 2" id="KW-0489">Methyltransferase</keyword>
<dbReference type="GO" id="GO:0003723">
    <property type="term" value="F:RNA binding"/>
    <property type="evidence" value="ECO:0007669"/>
    <property type="project" value="UniProtKB-UniRule"/>
</dbReference>
<keyword evidence="1" id="KW-0949">S-adenosyl-L-methionine</keyword>
<feature type="site" description="Interaction with substrate rRNA" evidence="1">
    <location>
        <position position="4"/>
    </location>
</feature>
<dbReference type="GO" id="GO:0005829">
    <property type="term" value="C:cytosol"/>
    <property type="evidence" value="ECO:0007669"/>
    <property type="project" value="TreeGrafter"/>
</dbReference>
<protein>
    <recommendedName>
        <fullName evidence="1">Ribosomal RNA large subunit methyltransferase J</fullName>
        <ecNumber evidence="1">2.1.1.266</ecNumber>
    </recommendedName>
    <alternativeName>
        <fullName evidence="1">23S rRNA (adenine(2030)-N6)-methyltransferase</fullName>
    </alternativeName>
    <alternativeName>
        <fullName evidence="1">23S rRNA m6A2030 methyltransferase</fullName>
    </alternativeName>
</protein>
<dbReference type="Pfam" id="PF04378">
    <property type="entry name" value="RsmJ"/>
    <property type="match status" value="1"/>
</dbReference>
<comment type="catalytic activity">
    <reaction evidence="1">
        <text>adenosine(2030) in 23S rRNA + S-adenosyl-L-methionine = N(6)-methyladenosine(2030) in 23S rRNA + S-adenosyl-L-homocysteine + H(+)</text>
        <dbReference type="Rhea" id="RHEA:43736"/>
        <dbReference type="Rhea" id="RHEA-COMP:10668"/>
        <dbReference type="Rhea" id="RHEA-COMP:10669"/>
        <dbReference type="ChEBI" id="CHEBI:15378"/>
        <dbReference type="ChEBI" id="CHEBI:57856"/>
        <dbReference type="ChEBI" id="CHEBI:59789"/>
        <dbReference type="ChEBI" id="CHEBI:74411"/>
        <dbReference type="ChEBI" id="CHEBI:74449"/>
        <dbReference type="EC" id="2.1.1.266"/>
    </reaction>
</comment>
<dbReference type="PANTHER" id="PTHR37426:SF1">
    <property type="entry name" value="RIBOSOMAL RNA LARGE SUBUNIT METHYLTRANSFERASE J"/>
    <property type="match status" value="1"/>
</dbReference>
<feature type="binding site" evidence="1">
    <location>
        <position position="19"/>
    </location>
    <ligand>
        <name>S-adenosyl-L-methionine</name>
        <dbReference type="ChEBI" id="CHEBI:59789"/>
    </ligand>
</feature>
<dbReference type="Proteomes" id="UP000283077">
    <property type="component" value="Unassembled WGS sequence"/>
</dbReference>
<keyword evidence="1" id="KW-0694">RNA-binding</keyword>
<feature type="binding site" evidence="1">
    <location>
        <position position="164"/>
    </location>
    <ligand>
        <name>S-adenosyl-L-methionine</name>
        <dbReference type="ChEBI" id="CHEBI:59789"/>
    </ligand>
</feature>
<comment type="similarity">
    <text evidence="1">Belongs to the RlmJ family.</text>
</comment>
<evidence type="ECO:0000256" key="1">
    <source>
        <dbReference type="HAMAP-Rule" id="MF_00934"/>
    </source>
</evidence>
<accession>A0A437R1D7</accession>
<feature type="active site" description="Proton acceptor" evidence="1">
    <location>
        <position position="164"/>
    </location>
</feature>
<dbReference type="SUPFAM" id="SSF53335">
    <property type="entry name" value="S-adenosyl-L-methionine-dependent methyltransferases"/>
    <property type="match status" value="1"/>
</dbReference>
<feature type="binding site" evidence="1">
    <location>
        <position position="118"/>
    </location>
    <ligand>
        <name>S-adenosyl-L-methionine</name>
        <dbReference type="ChEBI" id="CHEBI:59789"/>
    </ligand>
</feature>
<dbReference type="Gene3D" id="3.40.50.150">
    <property type="entry name" value="Vaccinia Virus protein VP39"/>
    <property type="match status" value="1"/>
</dbReference>